<comment type="subunit">
    <text evidence="13">Component of the ATP synthase complex composed at least of ATP5F1A/subunit alpha, ATP5F1B/subunit beta, ATP5MC1/subunit c (homooctomer), MT-ATP6/subunit a, MT-ATP8/subunit 8, ATP5ME/subunit e, ATP5MF/subunit f, ATP5MG/subunit g, ATP5MK/subunit k, ATP5MJ/subunit j, ATP5F1C/subunit gamma, ATP5F1D/subunit delta, ATP5F1E/subunit epsilon, ATP5PF/subunit F6, ATP5PB/subunit b, ATP5PD/subunit d, ATP5PO/subunit OSCP. ATP synthase complex consists of a soluble F(1) head domain (subunits alpha(3) and beta(3)) - the catalytic core - and a membrane F(0) domain - the membrane proton channel (subunits c, a, 8, e, f, g, k and j). These two domains are linked by a central stalk (subunits gamma, delta, and epsilon) rotating inside the F1 region and a stationary peripheral stalk (subunits F6, b, d, and OSCP).</text>
</comment>
<comment type="similarity">
    <text evidence="2 15">Belongs to the ATPase e subunit family.</text>
</comment>
<dbReference type="Pfam" id="PF05680">
    <property type="entry name" value="ATP-synt_E"/>
    <property type="match status" value="1"/>
</dbReference>
<dbReference type="PANTHER" id="PTHR12427:SF1">
    <property type="entry name" value="ATP SYNTHASE SUBUNIT E, MITOCHONDRIAL"/>
    <property type="match status" value="1"/>
</dbReference>
<keyword evidence="9 15" id="KW-0496">Mitochondrion</keyword>
<evidence type="ECO:0000256" key="2">
    <source>
        <dbReference type="ARBA" id="ARBA00007333"/>
    </source>
</evidence>
<evidence type="ECO:0000256" key="9">
    <source>
        <dbReference type="ARBA" id="ARBA00023128"/>
    </source>
</evidence>
<dbReference type="OrthoDB" id="9982108at2759"/>
<evidence type="ECO:0000313" key="18">
    <source>
        <dbReference type="Proteomes" id="UP001152320"/>
    </source>
</evidence>
<evidence type="ECO:0000256" key="15">
    <source>
        <dbReference type="RuleBase" id="RU367005"/>
    </source>
</evidence>
<gene>
    <name evidence="17" type="ORF">HOLleu_34142</name>
</gene>
<dbReference type="Proteomes" id="UP001152320">
    <property type="component" value="Chromosome 17"/>
</dbReference>
<comment type="subcellular location">
    <subcellularLocation>
        <location evidence="1 15">Mitochondrion inner membrane</location>
    </subcellularLocation>
</comment>
<dbReference type="EMBL" id="JAIZAY010000017">
    <property type="protein sequence ID" value="KAJ8026330.1"/>
    <property type="molecule type" value="Genomic_DNA"/>
</dbReference>
<evidence type="ECO:0000256" key="11">
    <source>
        <dbReference type="ARBA" id="ARBA00023310"/>
    </source>
</evidence>
<keyword evidence="6 15" id="KW-0999">Mitochondrion inner membrane</keyword>
<evidence type="ECO:0000313" key="17">
    <source>
        <dbReference type="EMBL" id="KAJ8026330.1"/>
    </source>
</evidence>
<dbReference type="InterPro" id="IPR008386">
    <property type="entry name" value="ATP_synth_F0_esu_mt"/>
</dbReference>
<reference evidence="17" key="1">
    <citation type="submission" date="2021-10" db="EMBL/GenBank/DDBJ databases">
        <title>Tropical sea cucumber genome reveals ecological adaptation and Cuvierian tubules defense mechanism.</title>
        <authorList>
            <person name="Chen T."/>
        </authorList>
    </citation>
    <scope>NUCLEOTIDE SEQUENCE</scope>
    <source>
        <strain evidence="17">Nanhai2018</strain>
        <tissue evidence="17">Muscle</tissue>
    </source>
</reference>
<feature type="region of interest" description="Disordered" evidence="16">
    <location>
        <begin position="51"/>
        <end position="70"/>
    </location>
</feature>
<keyword evidence="10" id="KW-0472">Membrane</keyword>
<keyword evidence="8 15" id="KW-0406">Ion transport</keyword>
<dbReference type="GO" id="GO:0005743">
    <property type="term" value="C:mitochondrial inner membrane"/>
    <property type="evidence" value="ECO:0007669"/>
    <property type="project" value="UniProtKB-SubCell"/>
</dbReference>
<evidence type="ECO:0000256" key="16">
    <source>
        <dbReference type="SAM" id="MobiDB-lite"/>
    </source>
</evidence>
<keyword evidence="4 15" id="KW-0138">CF(0)</keyword>
<comment type="caution">
    <text evidence="17">The sequence shown here is derived from an EMBL/GenBank/DDBJ whole genome shotgun (WGS) entry which is preliminary data.</text>
</comment>
<organism evidence="17 18">
    <name type="scientific">Holothuria leucospilota</name>
    <name type="common">Black long sea cucumber</name>
    <name type="synonym">Mertensiothuria leucospilota</name>
    <dbReference type="NCBI Taxonomy" id="206669"/>
    <lineage>
        <taxon>Eukaryota</taxon>
        <taxon>Metazoa</taxon>
        <taxon>Echinodermata</taxon>
        <taxon>Eleutherozoa</taxon>
        <taxon>Echinozoa</taxon>
        <taxon>Holothuroidea</taxon>
        <taxon>Aspidochirotacea</taxon>
        <taxon>Aspidochirotida</taxon>
        <taxon>Holothuriidae</taxon>
        <taxon>Holothuria</taxon>
    </lineage>
</organism>
<comment type="function">
    <text evidence="12 15">Subunit e, of the mitochondrial membrane ATP synthase complex (F(1)F(0) ATP synthase or Complex V) that produces ATP from ADP in the presence of a proton gradient across the membrane which is generated by electron transport complexes of the respiratory chain. ATP synthase complex consist of a soluble F(1) head domain - the catalytic core - and a membrane F(1) domain - the membrane proton channel. These two domains are linked by a central stalk rotating inside the F(1) region and a stationary peripheral stalk. During catalysis, ATP synthesis in the catalytic domain of F(1) is coupled via a rotary mechanism of the central stalk subunits to proton translocation. In vivo, can only synthesize ATP although its ATP hydrolase activity can be activated artificially in vitro. Part of the complex F(0) domain.</text>
</comment>
<evidence type="ECO:0000256" key="8">
    <source>
        <dbReference type="ARBA" id="ARBA00023065"/>
    </source>
</evidence>
<name>A0A9Q1BH50_HOLLE</name>
<evidence type="ECO:0000256" key="4">
    <source>
        <dbReference type="ARBA" id="ARBA00022547"/>
    </source>
</evidence>
<protein>
    <recommendedName>
        <fullName evidence="14 15">ATP synthase F(0) complex subunit e, mitochondrial</fullName>
    </recommendedName>
</protein>
<keyword evidence="3 15" id="KW-0813">Transport</keyword>
<keyword evidence="11 15" id="KW-0066">ATP synthesis</keyword>
<feature type="compositionally biased region" description="Basic and acidic residues" evidence="16">
    <location>
        <begin position="51"/>
        <end position="64"/>
    </location>
</feature>
<keyword evidence="18" id="KW-1185">Reference proteome</keyword>
<evidence type="ECO:0000256" key="3">
    <source>
        <dbReference type="ARBA" id="ARBA00022448"/>
    </source>
</evidence>
<keyword evidence="7" id="KW-0007">Acetylation</keyword>
<dbReference type="AlphaFoldDB" id="A0A9Q1BH50"/>
<evidence type="ECO:0000256" key="7">
    <source>
        <dbReference type="ARBA" id="ARBA00022990"/>
    </source>
</evidence>
<dbReference type="GO" id="GO:0015986">
    <property type="term" value="P:proton motive force-driven ATP synthesis"/>
    <property type="evidence" value="ECO:0007669"/>
    <property type="project" value="InterPro"/>
</dbReference>
<sequence length="70" mass="7727">MAPAPVAVSPLIKFGRYSALLLGIAYGSRHHKTLQKKEDVILARKEKMKAEEEKKKAAAQESKSEGSIFD</sequence>
<evidence type="ECO:0000256" key="14">
    <source>
        <dbReference type="ARBA" id="ARBA00074682"/>
    </source>
</evidence>
<proteinExistence type="inferred from homology"/>
<evidence type="ECO:0000256" key="1">
    <source>
        <dbReference type="ARBA" id="ARBA00004273"/>
    </source>
</evidence>
<dbReference type="PANTHER" id="PTHR12427">
    <property type="entry name" value="ATP SYNTHASE E CHAIN, MITOCHONDRIAL"/>
    <property type="match status" value="1"/>
</dbReference>
<accession>A0A9Q1BH50</accession>
<keyword evidence="5 15" id="KW-0375">Hydrogen ion transport</keyword>
<comment type="subunit">
    <text evidence="15">F-type ATPases have 2 components, CF(1) - the catalytic core - and CF(0) - the membrane proton channel. CF(1) and CF(0) have multiple subunits.</text>
</comment>
<evidence type="ECO:0000256" key="6">
    <source>
        <dbReference type="ARBA" id="ARBA00022792"/>
    </source>
</evidence>
<evidence type="ECO:0000256" key="5">
    <source>
        <dbReference type="ARBA" id="ARBA00022781"/>
    </source>
</evidence>
<evidence type="ECO:0000256" key="13">
    <source>
        <dbReference type="ARBA" id="ARBA00064647"/>
    </source>
</evidence>
<dbReference type="GO" id="GO:0015078">
    <property type="term" value="F:proton transmembrane transporter activity"/>
    <property type="evidence" value="ECO:0007669"/>
    <property type="project" value="InterPro"/>
</dbReference>
<evidence type="ECO:0000256" key="10">
    <source>
        <dbReference type="ARBA" id="ARBA00023136"/>
    </source>
</evidence>
<dbReference type="GO" id="GO:0045259">
    <property type="term" value="C:proton-transporting ATP synthase complex"/>
    <property type="evidence" value="ECO:0007669"/>
    <property type="project" value="UniProtKB-UniRule"/>
</dbReference>
<evidence type="ECO:0000256" key="12">
    <source>
        <dbReference type="ARBA" id="ARBA00057306"/>
    </source>
</evidence>